<gene>
    <name evidence="1" type="ORF">RED65_05997</name>
</gene>
<accession>Q1N0I8</accession>
<dbReference type="HOGENOM" id="CLU_2010802_0_0_6"/>
<organism evidence="1 2">
    <name type="scientific">Bermanella marisrubri</name>
    <dbReference type="NCBI Taxonomy" id="207949"/>
    <lineage>
        <taxon>Bacteria</taxon>
        <taxon>Pseudomonadati</taxon>
        <taxon>Pseudomonadota</taxon>
        <taxon>Gammaproteobacteria</taxon>
        <taxon>Oceanospirillales</taxon>
        <taxon>Oceanospirillaceae</taxon>
        <taxon>Bermanella</taxon>
    </lineage>
</organism>
<dbReference type="Proteomes" id="UP000004263">
    <property type="component" value="Unassembled WGS sequence"/>
</dbReference>
<dbReference type="Gene3D" id="1.20.120.30">
    <property type="entry name" value="Aspartate receptor, ligand-binding domain"/>
    <property type="match status" value="1"/>
</dbReference>
<comment type="caution">
    <text evidence="1">The sequence shown here is derived from an EMBL/GenBank/DDBJ whole genome shotgun (WGS) entry which is preliminary data.</text>
</comment>
<proteinExistence type="predicted"/>
<dbReference type="OrthoDB" id="9808588at2"/>
<protein>
    <submittedName>
        <fullName evidence="1">Chemotaxis sensory transducer</fullName>
    </submittedName>
</protein>
<name>Q1N0I8_9GAMM</name>
<dbReference type="STRING" id="207949.RED65_05997"/>
<dbReference type="EMBL" id="AAQH01000014">
    <property type="protein sequence ID" value="EAT11676.1"/>
    <property type="molecule type" value="Genomic_DNA"/>
</dbReference>
<dbReference type="AlphaFoldDB" id="Q1N0I8"/>
<reference evidence="1 2" key="1">
    <citation type="submission" date="2006-03" db="EMBL/GenBank/DDBJ databases">
        <authorList>
            <person name="Pinhassi J."/>
            <person name="Pedros-Alio C."/>
            <person name="Ferriera S."/>
            <person name="Johnson J."/>
            <person name="Kravitz S."/>
            <person name="Halpern A."/>
            <person name="Remington K."/>
            <person name="Beeson K."/>
            <person name="Tran B."/>
            <person name="Rogers Y.-H."/>
            <person name="Friedman R."/>
            <person name="Venter J.C."/>
        </authorList>
    </citation>
    <scope>NUCLEOTIDE SEQUENCE [LARGE SCALE GENOMIC DNA]</scope>
    <source>
        <strain evidence="1 2">RED65</strain>
    </source>
</reference>
<dbReference type="RefSeq" id="WP_007016446.1">
    <property type="nucleotide sequence ID" value="NZ_AAQH01000014.1"/>
</dbReference>
<keyword evidence="2" id="KW-1185">Reference proteome</keyword>
<evidence type="ECO:0000313" key="1">
    <source>
        <dbReference type="EMBL" id="EAT11676.1"/>
    </source>
</evidence>
<sequence length="123" mass="14152">MLAFKSKILESIDENVTDESYIDNIRDHTAGRMGKWYYEGLGKSTFSHLNSYKKMEHSLIAIHESAYQALVANTQNRNSDKFEHLSSMENHSINIIQTMLRFNDELQNMAEVSASDSNEDVLF</sequence>
<evidence type="ECO:0000313" key="2">
    <source>
        <dbReference type="Proteomes" id="UP000004263"/>
    </source>
</evidence>